<comment type="caution">
    <text evidence="1">The sequence shown here is derived from an EMBL/GenBank/DDBJ whole genome shotgun (WGS) entry which is preliminary data.</text>
</comment>
<reference evidence="1" key="1">
    <citation type="submission" date="2021-06" db="EMBL/GenBank/DDBJ databases">
        <authorList>
            <person name="Kallberg Y."/>
            <person name="Tangrot J."/>
            <person name="Rosling A."/>
        </authorList>
    </citation>
    <scope>NUCLEOTIDE SEQUENCE</scope>
    <source>
        <strain evidence="1">MA461A</strain>
    </source>
</reference>
<proteinExistence type="predicted"/>
<dbReference type="Proteomes" id="UP000789920">
    <property type="component" value="Unassembled WGS sequence"/>
</dbReference>
<protein>
    <submittedName>
        <fullName evidence="1">20471_t:CDS:1</fullName>
    </submittedName>
</protein>
<organism evidence="1 2">
    <name type="scientific">Racocetra persica</name>
    <dbReference type="NCBI Taxonomy" id="160502"/>
    <lineage>
        <taxon>Eukaryota</taxon>
        <taxon>Fungi</taxon>
        <taxon>Fungi incertae sedis</taxon>
        <taxon>Mucoromycota</taxon>
        <taxon>Glomeromycotina</taxon>
        <taxon>Glomeromycetes</taxon>
        <taxon>Diversisporales</taxon>
        <taxon>Gigasporaceae</taxon>
        <taxon>Racocetra</taxon>
    </lineage>
</organism>
<accession>A0ACA9KVN5</accession>
<sequence>MENGDSLSNIAGKVLVVNGEVIRDTEQPWKCTYEGCNKSFKVRSKLERHQISHTELRPFKCPVPNCEKSYKRLDHLQIHTVVHGQDPKPFKCETEGCESSFSIKHHLKRHRKEIHETERIYKDYLLRKHMTIHTKKKPYPCEDEGCEKSFSSSTKLRMHKRVHSDQNRWRCAFQGCEQEFPKINELHTHIRNEHEAICELCNKTVKDMKALRRHMITHNPDPVHQKDRQFDCYVPGCGMSFAYKKVMDNHIKNIHERPRSRKVRKLNKDDKINRNVTEIEHLTGFGYCNSGRNISCVVEGCEFMFKRQYDLNRHMKSKHSN</sequence>
<name>A0ACA9KVN5_9GLOM</name>
<evidence type="ECO:0000313" key="2">
    <source>
        <dbReference type="Proteomes" id="UP000789920"/>
    </source>
</evidence>
<evidence type="ECO:0000313" key="1">
    <source>
        <dbReference type="EMBL" id="CAG8494947.1"/>
    </source>
</evidence>
<dbReference type="EMBL" id="CAJVQC010001469">
    <property type="protein sequence ID" value="CAG8494947.1"/>
    <property type="molecule type" value="Genomic_DNA"/>
</dbReference>
<gene>
    <name evidence="1" type="ORF">RPERSI_LOCUS1559</name>
</gene>
<keyword evidence="2" id="KW-1185">Reference proteome</keyword>